<organism evidence="4 5">
    <name type="scientific">Phreatobacter aquaticus</name>
    <dbReference type="NCBI Taxonomy" id="2570229"/>
    <lineage>
        <taxon>Bacteria</taxon>
        <taxon>Pseudomonadati</taxon>
        <taxon>Pseudomonadota</taxon>
        <taxon>Alphaproteobacteria</taxon>
        <taxon>Hyphomicrobiales</taxon>
        <taxon>Phreatobacteraceae</taxon>
        <taxon>Phreatobacter</taxon>
    </lineage>
</organism>
<dbReference type="EMBL" id="CP039865">
    <property type="protein sequence ID" value="QCK84977.1"/>
    <property type="molecule type" value="Genomic_DNA"/>
</dbReference>
<evidence type="ECO:0000313" key="4">
    <source>
        <dbReference type="EMBL" id="QCK84977.1"/>
    </source>
</evidence>
<feature type="signal peptide" evidence="2">
    <location>
        <begin position="1"/>
        <end position="31"/>
    </location>
</feature>
<dbReference type="InterPro" id="IPR029058">
    <property type="entry name" value="AB_hydrolase_fold"/>
</dbReference>
<dbReference type="RefSeq" id="WP_137098311.1">
    <property type="nucleotide sequence ID" value="NZ_CP039865.1"/>
</dbReference>
<evidence type="ECO:0000256" key="1">
    <source>
        <dbReference type="ARBA" id="ARBA00022801"/>
    </source>
</evidence>
<name>A0A4D7QHY8_9HYPH</name>
<dbReference type="InterPro" id="IPR002925">
    <property type="entry name" value="Dienelactn_hydro"/>
</dbReference>
<protein>
    <submittedName>
        <fullName evidence="4">Dienelactone hydrolase family protein</fullName>
    </submittedName>
</protein>
<dbReference type="PANTHER" id="PTHR22946">
    <property type="entry name" value="DIENELACTONE HYDROLASE DOMAIN-CONTAINING PROTEIN-RELATED"/>
    <property type="match status" value="1"/>
</dbReference>
<evidence type="ECO:0000259" key="3">
    <source>
        <dbReference type="Pfam" id="PF01738"/>
    </source>
</evidence>
<dbReference type="PANTHER" id="PTHR22946:SF9">
    <property type="entry name" value="POLYKETIDE TRANSFERASE AF380"/>
    <property type="match status" value="1"/>
</dbReference>
<dbReference type="AlphaFoldDB" id="A0A4D7QHY8"/>
<dbReference type="OrthoDB" id="3647650at2"/>
<reference evidence="4 5" key="1">
    <citation type="submission" date="2019-04" db="EMBL/GenBank/DDBJ databases">
        <title>Phreatobacter aquaticus sp. nov.</title>
        <authorList>
            <person name="Choi A."/>
            <person name="Baek K."/>
        </authorList>
    </citation>
    <scope>NUCLEOTIDE SEQUENCE [LARGE SCALE GENOMIC DNA]</scope>
    <source>
        <strain evidence="4 5">NMCR1094</strain>
    </source>
</reference>
<proteinExistence type="predicted"/>
<dbReference type="GO" id="GO:0052689">
    <property type="term" value="F:carboxylic ester hydrolase activity"/>
    <property type="evidence" value="ECO:0007669"/>
    <property type="project" value="UniProtKB-ARBA"/>
</dbReference>
<sequence>MTWHPCFIAMRLARILSVLVLVACVAERAAADGLDIPFTLAKPAGEGPFPAVVILHDCSGLGPGSSGAPWRWSSLLNRLGYVTIWPDSFSTRGFVSGVCTEPDRGAVAPRIRVADAYAALDHVAALPFVDPKRIAVMGGSHGGSTTLASIVAGPANSVRPGPRFAAAIALYPGCGPAYGDWRVLRDGGAGAPISSYSGVFRSLAPLLILTGERDDWTPAEPCRQMVNRAKAAGEPVEIQVYPDAHHSFDSAAPVRFNPNRMNANVPGGRGATIGGNAAAWADARGRVRDFLAQHLQRTAP</sequence>
<dbReference type="SUPFAM" id="SSF53474">
    <property type="entry name" value="alpha/beta-Hydrolases"/>
    <property type="match status" value="1"/>
</dbReference>
<keyword evidence="2" id="KW-0732">Signal</keyword>
<keyword evidence="5" id="KW-1185">Reference proteome</keyword>
<feature type="domain" description="Dienelactone hydrolase" evidence="3">
    <location>
        <begin position="40"/>
        <end position="294"/>
    </location>
</feature>
<evidence type="ECO:0000256" key="2">
    <source>
        <dbReference type="SAM" id="SignalP"/>
    </source>
</evidence>
<accession>A0A4D7QHY8</accession>
<evidence type="ECO:0000313" key="5">
    <source>
        <dbReference type="Proteomes" id="UP000298588"/>
    </source>
</evidence>
<dbReference type="Proteomes" id="UP000298588">
    <property type="component" value="Chromosome"/>
</dbReference>
<gene>
    <name evidence="4" type="ORF">E8L99_03890</name>
</gene>
<dbReference type="InterPro" id="IPR050261">
    <property type="entry name" value="FrsA_esterase"/>
</dbReference>
<keyword evidence="1 4" id="KW-0378">Hydrolase</keyword>
<feature type="chain" id="PRO_5020271161" evidence="2">
    <location>
        <begin position="32"/>
        <end position="300"/>
    </location>
</feature>
<dbReference type="Pfam" id="PF01738">
    <property type="entry name" value="DLH"/>
    <property type="match status" value="1"/>
</dbReference>
<dbReference type="KEGG" id="paqt:E8L99_03890"/>
<dbReference type="Gene3D" id="3.40.50.1820">
    <property type="entry name" value="alpha/beta hydrolase"/>
    <property type="match status" value="1"/>
</dbReference>